<dbReference type="SUPFAM" id="SSF56672">
    <property type="entry name" value="DNA/RNA polymerases"/>
    <property type="match status" value="1"/>
</dbReference>
<dbReference type="InterPro" id="IPR043128">
    <property type="entry name" value="Rev_trsase/Diguanyl_cyclase"/>
</dbReference>
<proteinExistence type="predicted"/>
<dbReference type="Gene3D" id="1.10.340.70">
    <property type="match status" value="1"/>
</dbReference>
<dbReference type="Pfam" id="PF17921">
    <property type="entry name" value="Integrase_H2C2"/>
    <property type="match status" value="1"/>
</dbReference>
<evidence type="ECO:0000313" key="2">
    <source>
        <dbReference type="EMBL" id="GEU50176.1"/>
    </source>
</evidence>
<dbReference type="InterPro" id="IPR043502">
    <property type="entry name" value="DNA/RNA_pol_sf"/>
</dbReference>
<dbReference type="GO" id="GO:0003676">
    <property type="term" value="F:nucleic acid binding"/>
    <property type="evidence" value="ECO:0007669"/>
    <property type="project" value="InterPro"/>
</dbReference>
<dbReference type="EMBL" id="BKCJ010002675">
    <property type="protein sequence ID" value="GEU50176.1"/>
    <property type="molecule type" value="Genomic_DNA"/>
</dbReference>
<dbReference type="CDD" id="cd01647">
    <property type="entry name" value="RT_LTR"/>
    <property type="match status" value="1"/>
</dbReference>
<organism evidence="2">
    <name type="scientific">Tanacetum cinerariifolium</name>
    <name type="common">Dalmatian daisy</name>
    <name type="synonym">Chrysanthemum cinerariifolium</name>
    <dbReference type="NCBI Taxonomy" id="118510"/>
    <lineage>
        <taxon>Eukaryota</taxon>
        <taxon>Viridiplantae</taxon>
        <taxon>Streptophyta</taxon>
        <taxon>Embryophyta</taxon>
        <taxon>Tracheophyta</taxon>
        <taxon>Spermatophyta</taxon>
        <taxon>Magnoliopsida</taxon>
        <taxon>eudicotyledons</taxon>
        <taxon>Gunneridae</taxon>
        <taxon>Pentapetalae</taxon>
        <taxon>asterids</taxon>
        <taxon>campanulids</taxon>
        <taxon>Asterales</taxon>
        <taxon>Asteraceae</taxon>
        <taxon>Asteroideae</taxon>
        <taxon>Anthemideae</taxon>
        <taxon>Anthemidinae</taxon>
        <taxon>Tanacetum</taxon>
    </lineage>
</organism>
<comment type="caution">
    <text evidence="2">The sequence shown here is derived from an EMBL/GenBank/DDBJ whole genome shotgun (WGS) entry which is preliminary data.</text>
</comment>
<dbReference type="PANTHER" id="PTHR24559">
    <property type="entry name" value="TRANSPOSON TY3-I GAG-POL POLYPROTEIN"/>
    <property type="match status" value="1"/>
</dbReference>
<evidence type="ECO:0000259" key="1">
    <source>
        <dbReference type="Pfam" id="PF17921"/>
    </source>
</evidence>
<dbReference type="Gene3D" id="3.10.10.10">
    <property type="entry name" value="HIV Type 1 Reverse Transcriptase, subunit A, domain 1"/>
    <property type="match status" value="1"/>
</dbReference>
<protein>
    <recommendedName>
        <fullName evidence="1">Integrase zinc-binding domain-containing protein</fullName>
    </recommendedName>
</protein>
<feature type="domain" description="Integrase zinc-binding" evidence="1">
    <location>
        <begin position="222"/>
        <end position="277"/>
    </location>
</feature>
<dbReference type="InterPro" id="IPR053134">
    <property type="entry name" value="RNA-dir_DNA_polymerase"/>
</dbReference>
<name>A0A6L2KLH3_TANCI</name>
<dbReference type="InterPro" id="IPR041588">
    <property type="entry name" value="Integrase_H2C2"/>
</dbReference>
<dbReference type="AlphaFoldDB" id="A0A6L2KLH3"/>
<dbReference type="Gene3D" id="3.30.420.10">
    <property type="entry name" value="Ribonuclease H-like superfamily/Ribonuclease H"/>
    <property type="match status" value="1"/>
</dbReference>
<dbReference type="PANTHER" id="PTHR24559:SF444">
    <property type="entry name" value="REVERSE TRANSCRIPTASE DOMAIN-CONTAINING PROTEIN"/>
    <property type="match status" value="1"/>
</dbReference>
<accession>A0A6L2KLH3</accession>
<dbReference type="InterPro" id="IPR036397">
    <property type="entry name" value="RNaseH_sf"/>
</dbReference>
<sequence length="370" mass="42974">MTIKVDELKLKDILVAHNYSGVFLEDLSGLPPSREVEFCVDLIPVAMPVIKSPYRLAPMELKEFSNQLKKLKDKDLQSGYHQLRVREEDISKTTFRMGYGHFEFKVMPFGLTNALAAKEEHKVHLKLILKFLEREKLFGKLSKCEFCLQDICFLGHVVNSVEIEKSLTLMTQKDKKFEWGDEQENAFRTLKDMLCDTLIFALPEGPNDIVVYCDASNQAYGNLRTLIMDEAHTTKYSIHPEADKMYNDLRDLYWWPGMKNDISLYVSNCLTCFKVKTKNPQDCFNSQRAYAINFGGNWDTHISLVEFSYNNSHHSSMKCAPFEALQRRKYRMPIAWAEVGERKLIGPKIIQETTDKFVQIKKRLKAVRDR</sequence>
<dbReference type="Gene3D" id="3.30.70.270">
    <property type="match status" value="1"/>
</dbReference>
<gene>
    <name evidence="2" type="ORF">Tci_022154</name>
</gene>
<reference evidence="2" key="1">
    <citation type="journal article" date="2019" name="Sci. Rep.">
        <title>Draft genome of Tanacetum cinerariifolium, the natural source of mosquito coil.</title>
        <authorList>
            <person name="Yamashiro T."/>
            <person name="Shiraishi A."/>
            <person name="Satake H."/>
            <person name="Nakayama K."/>
        </authorList>
    </citation>
    <scope>NUCLEOTIDE SEQUENCE</scope>
</reference>